<gene>
    <name evidence="6" type="ORF">BHC57_00220</name>
</gene>
<sequence>MQLRPVIGIPCDVKQIGKWNFHAVGEKYIQAVQDSVGDVILLPALADQSVLQRLLTLVDGVFLPGSYSNIDPKWYGGAAAREGTLQDAARDHTTLPLIVDLIDKGIPLLGVCRGLQEINVALGGTLHPHLQEIPSFLDHREPDNQPIEVQYDDAHAVNLHADSLLMLWLATGQQQHVVNSLHQQGVKSLAPGLSIEATAPDGLIEAFRIDAAPLFGYAVQWHPEWLYGQKPLSIAIFKAFHEACMQYKLHKQQKESF</sequence>
<reference evidence="6 7" key="1">
    <citation type="journal article" date="2017" name="MBio">
        <title>Type VI secretion-mediated competition in the bee gut microbiome.</title>
        <authorList>
            <person name="Steele M.I."/>
            <person name="Kwong W.K."/>
            <person name="Powell J.E."/>
            <person name="Whiteley M."/>
            <person name="Moran N.A."/>
        </authorList>
    </citation>
    <scope>NUCLEOTIDE SEQUENCE [LARGE SCALE GENOMIC DNA]</scope>
    <source>
        <strain evidence="6 7">HK3</strain>
    </source>
</reference>
<dbReference type="AlphaFoldDB" id="A0A855G4E3"/>
<protein>
    <recommendedName>
        <fullName evidence="5">gamma-glutamyl-gamma-aminobutyrate hydrolase</fullName>
        <ecNumber evidence="5">3.5.1.94</ecNumber>
    </recommendedName>
</protein>
<dbReference type="RefSeq" id="WP_100123039.1">
    <property type="nucleotide sequence ID" value="NZ_MEIU01000001.1"/>
</dbReference>
<evidence type="ECO:0000256" key="3">
    <source>
        <dbReference type="ARBA" id="ARBA00055068"/>
    </source>
</evidence>
<dbReference type="GO" id="GO:0006598">
    <property type="term" value="P:polyamine catabolic process"/>
    <property type="evidence" value="ECO:0007669"/>
    <property type="project" value="TreeGrafter"/>
</dbReference>
<dbReference type="CDD" id="cd01745">
    <property type="entry name" value="GATase1_2"/>
    <property type="match status" value="1"/>
</dbReference>
<dbReference type="InterPro" id="IPR029062">
    <property type="entry name" value="Class_I_gatase-like"/>
</dbReference>
<dbReference type="PANTHER" id="PTHR43235">
    <property type="entry name" value="GLUTAMINE AMIDOTRANSFERASE PB2B2.05-RELATED"/>
    <property type="match status" value="1"/>
</dbReference>
<dbReference type="InterPro" id="IPR044668">
    <property type="entry name" value="PuuD-like"/>
</dbReference>
<comment type="catalytic activity">
    <reaction evidence="2">
        <text>4-(gamma-L-glutamylamino)butanoate + H2O = 4-aminobutanoate + L-glutamate</text>
        <dbReference type="Rhea" id="RHEA:19737"/>
        <dbReference type="ChEBI" id="CHEBI:15377"/>
        <dbReference type="ChEBI" id="CHEBI:29985"/>
        <dbReference type="ChEBI" id="CHEBI:58800"/>
        <dbReference type="ChEBI" id="CHEBI:59888"/>
        <dbReference type="EC" id="3.5.1.94"/>
    </reaction>
</comment>
<accession>A0A855G4E3</accession>
<proteinExistence type="inferred from homology"/>
<evidence type="ECO:0000313" key="7">
    <source>
        <dbReference type="Proteomes" id="UP000230463"/>
    </source>
</evidence>
<dbReference type="PANTHER" id="PTHR43235:SF1">
    <property type="entry name" value="GLUTAMINE AMIDOTRANSFERASE PB2B2.05-RELATED"/>
    <property type="match status" value="1"/>
</dbReference>
<evidence type="ECO:0000256" key="2">
    <source>
        <dbReference type="ARBA" id="ARBA00052718"/>
    </source>
</evidence>
<comment type="caution">
    <text evidence="6">The sequence shown here is derived from an EMBL/GenBank/DDBJ whole genome shotgun (WGS) entry which is preliminary data.</text>
</comment>
<dbReference type="PROSITE" id="PS51273">
    <property type="entry name" value="GATASE_TYPE_1"/>
    <property type="match status" value="1"/>
</dbReference>
<dbReference type="InterPro" id="IPR011697">
    <property type="entry name" value="Peptidase_C26"/>
</dbReference>
<organism evidence="6 7">
    <name type="scientific">Snodgrassella alvi</name>
    <dbReference type="NCBI Taxonomy" id="1196083"/>
    <lineage>
        <taxon>Bacteria</taxon>
        <taxon>Pseudomonadati</taxon>
        <taxon>Pseudomonadota</taxon>
        <taxon>Betaproteobacteria</taxon>
        <taxon>Neisseriales</taxon>
        <taxon>Neisseriaceae</taxon>
        <taxon>Snodgrassella</taxon>
    </lineage>
</organism>
<dbReference type="FunFam" id="3.40.50.880:FF:000030">
    <property type="entry name" value="Gamma-glutamyl-gamma-aminobutyrate hydrolase PuuD"/>
    <property type="match status" value="1"/>
</dbReference>
<dbReference type="SUPFAM" id="SSF52317">
    <property type="entry name" value="Class I glutamine amidotransferase-like"/>
    <property type="match status" value="1"/>
</dbReference>
<dbReference type="GO" id="GO:0005829">
    <property type="term" value="C:cytosol"/>
    <property type="evidence" value="ECO:0007669"/>
    <property type="project" value="TreeGrafter"/>
</dbReference>
<evidence type="ECO:0000313" key="6">
    <source>
        <dbReference type="EMBL" id="PIT62861.1"/>
    </source>
</evidence>
<name>A0A855G4E3_9NEIS</name>
<comment type="similarity">
    <text evidence="1">Belongs to the peptidase C26 family.</text>
</comment>
<evidence type="ECO:0000256" key="5">
    <source>
        <dbReference type="ARBA" id="ARBA00066788"/>
    </source>
</evidence>
<dbReference type="Pfam" id="PF07722">
    <property type="entry name" value="Peptidase_C26"/>
    <property type="match status" value="1"/>
</dbReference>
<dbReference type="Proteomes" id="UP000230463">
    <property type="component" value="Unassembled WGS sequence"/>
</dbReference>
<dbReference type="Gene3D" id="3.40.50.880">
    <property type="match status" value="1"/>
</dbReference>
<dbReference type="GO" id="GO:0033969">
    <property type="term" value="F:gamma-glutamyl-gamma-aminobutyrate hydrolase activity"/>
    <property type="evidence" value="ECO:0007669"/>
    <property type="project" value="UniProtKB-EC"/>
</dbReference>
<evidence type="ECO:0000256" key="1">
    <source>
        <dbReference type="ARBA" id="ARBA00011083"/>
    </source>
</evidence>
<comment type="function">
    <text evidence="3">Involved in the breakdown of putrescine via hydrolysis of the gamma-glutamyl linkage of gamma-glutamyl-gamma-aminobutyrate.</text>
</comment>
<dbReference type="EMBL" id="MEIU01000001">
    <property type="protein sequence ID" value="PIT62861.1"/>
    <property type="molecule type" value="Genomic_DNA"/>
</dbReference>
<evidence type="ECO:0000256" key="4">
    <source>
        <dbReference type="ARBA" id="ARBA00060634"/>
    </source>
</evidence>
<comment type="pathway">
    <text evidence="4">Amine and polyamine degradation; putrescine degradation; 4-aminobutanoate from putrescine: step 4/4.</text>
</comment>
<dbReference type="EC" id="3.5.1.94" evidence="5"/>